<feature type="signal peptide" evidence="2">
    <location>
        <begin position="1"/>
        <end position="21"/>
    </location>
</feature>
<accession>A0A919T4Y9</accession>
<keyword evidence="2" id="KW-0732">Signal</keyword>
<evidence type="ECO:0000313" key="3">
    <source>
        <dbReference type="EMBL" id="GIM84489.1"/>
    </source>
</evidence>
<dbReference type="AlphaFoldDB" id="A0A919T4Y9"/>
<proteinExistence type="predicted"/>
<reference evidence="3" key="1">
    <citation type="submission" date="2021-03" db="EMBL/GenBank/DDBJ databases">
        <title>Whole genome shotgun sequence of Actinoplanes consettensis NBRC 14913.</title>
        <authorList>
            <person name="Komaki H."/>
            <person name="Tamura T."/>
        </authorList>
    </citation>
    <scope>NUCLEOTIDE SEQUENCE</scope>
    <source>
        <strain evidence="3">NBRC 14913</strain>
    </source>
</reference>
<evidence type="ECO:0000256" key="2">
    <source>
        <dbReference type="SAM" id="SignalP"/>
    </source>
</evidence>
<feature type="compositionally biased region" description="Polar residues" evidence="1">
    <location>
        <begin position="93"/>
        <end position="105"/>
    </location>
</feature>
<keyword evidence="4" id="KW-1185">Reference proteome</keyword>
<feature type="chain" id="PRO_5037127556" description="Secreted protein" evidence="2">
    <location>
        <begin position="22"/>
        <end position="105"/>
    </location>
</feature>
<organism evidence="3 4">
    <name type="scientific">Winogradskya consettensis</name>
    <dbReference type="NCBI Taxonomy" id="113560"/>
    <lineage>
        <taxon>Bacteria</taxon>
        <taxon>Bacillati</taxon>
        <taxon>Actinomycetota</taxon>
        <taxon>Actinomycetes</taxon>
        <taxon>Micromonosporales</taxon>
        <taxon>Micromonosporaceae</taxon>
        <taxon>Winogradskya</taxon>
    </lineage>
</organism>
<name>A0A919T4Y9_9ACTN</name>
<evidence type="ECO:0008006" key="5">
    <source>
        <dbReference type="Google" id="ProtNLM"/>
    </source>
</evidence>
<feature type="region of interest" description="Disordered" evidence="1">
    <location>
        <begin position="83"/>
        <end position="105"/>
    </location>
</feature>
<dbReference type="Proteomes" id="UP000680865">
    <property type="component" value="Unassembled WGS sequence"/>
</dbReference>
<evidence type="ECO:0000256" key="1">
    <source>
        <dbReference type="SAM" id="MobiDB-lite"/>
    </source>
</evidence>
<sequence length="105" mass="10355">MAAAALGRLSSTMWLPGIAGAAPVSVAGVAEASETFEDPFPVGSGMPGSSSAMLMRKRLAPDPARPGGAGAAPVDARRIGLVPLGHHDGRTPEVNSPAVTVSSPG</sequence>
<dbReference type="EMBL" id="BOQP01000067">
    <property type="protein sequence ID" value="GIM84489.1"/>
    <property type="molecule type" value="Genomic_DNA"/>
</dbReference>
<comment type="caution">
    <text evidence="3">The sequence shown here is derived from an EMBL/GenBank/DDBJ whole genome shotgun (WGS) entry which is preliminary data.</text>
</comment>
<protein>
    <recommendedName>
        <fullName evidence="5">Secreted protein</fullName>
    </recommendedName>
</protein>
<evidence type="ECO:0000313" key="4">
    <source>
        <dbReference type="Proteomes" id="UP000680865"/>
    </source>
</evidence>
<gene>
    <name evidence="3" type="ORF">Aco04nite_91640</name>
</gene>